<reference evidence="1" key="1">
    <citation type="submission" date="2020-03" db="EMBL/GenBank/DDBJ databases">
        <title>The deep terrestrial virosphere.</title>
        <authorList>
            <person name="Holmfeldt K."/>
            <person name="Nilsson E."/>
            <person name="Simone D."/>
            <person name="Lopez-Fernandez M."/>
            <person name="Wu X."/>
            <person name="de Brujin I."/>
            <person name="Lundin D."/>
            <person name="Andersson A."/>
            <person name="Bertilsson S."/>
            <person name="Dopson M."/>
        </authorList>
    </citation>
    <scope>NUCLEOTIDE SEQUENCE</scope>
    <source>
        <strain evidence="2">MM415A00374</strain>
        <strain evidence="1">MM415B00446</strain>
    </source>
</reference>
<evidence type="ECO:0000313" key="2">
    <source>
        <dbReference type="EMBL" id="QJA82731.1"/>
    </source>
</evidence>
<dbReference type="EMBL" id="MT141530">
    <property type="protein sequence ID" value="QJA64996.1"/>
    <property type="molecule type" value="Genomic_DNA"/>
</dbReference>
<name>A0A6M3J548_9ZZZZ</name>
<organism evidence="1">
    <name type="scientific">viral metagenome</name>
    <dbReference type="NCBI Taxonomy" id="1070528"/>
    <lineage>
        <taxon>unclassified sequences</taxon>
        <taxon>metagenomes</taxon>
        <taxon>organismal metagenomes</taxon>
    </lineage>
</organism>
<accession>A0A6M3J548</accession>
<dbReference type="AlphaFoldDB" id="A0A6M3J548"/>
<proteinExistence type="predicted"/>
<evidence type="ECO:0000313" key="1">
    <source>
        <dbReference type="EMBL" id="QJA64996.1"/>
    </source>
</evidence>
<protein>
    <submittedName>
        <fullName evidence="1">Uncharacterized protein</fullName>
    </submittedName>
</protein>
<gene>
    <name evidence="2" type="ORF">MM415A00374_0043</name>
    <name evidence="1" type="ORF">MM415B00446_0020</name>
</gene>
<sequence length="274" mass="28754">MTIQKQSLVLDNGGSIWLPPNPNLVNLSIPDLSKPDTSQLYDIGTAYLYNGKCYYYSYSTAIVKSRQLAETSYHQATAQAVIAANADIYATEIVITTASGDGIASDGVFAKDALKGGHVVVFVAGSGGDDDDFTAGIISSSAVVAAGEMTIKLDTPIPHALVHDTSVAEAIASPYAYIRLGADVARTKVGVPTCYAAAARWVWVQTWGPTWVAPQSTVGVAGLVGIVARHDGSLEPADSTVSSLISNQHLGYTMFPTSTSTQAAPFVYLQIAHP</sequence>
<dbReference type="EMBL" id="MT142494">
    <property type="protein sequence ID" value="QJA82731.1"/>
    <property type="molecule type" value="Genomic_DNA"/>
</dbReference>